<dbReference type="STRING" id="1484053.SAMN05444274_103101"/>
<keyword evidence="1" id="KW-0732">Signal</keyword>
<gene>
    <name evidence="2" type="ORF">SAMN05444274_103101</name>
</gene>
<evidence type="ECO:0000313" key="3">
    <source>
        <dbReference type="Proteomes" id="UP000184164"/>
    </source>
</evidence>
<sequence length="441" mass="49779">MRNKGHITLFVLFFFVFNLAMAQTQLTAPGATGTATTEYPVFPETDDIFVFCAESEGMNNGSLLMQTELEGTKTFLWEKYNPATAAFDFYFSESTEAQESQISSLENGCFRATVTQGGTTIIRRGWVFNNSISATAEVIESNCESFRLNGSFNSSPMVYFDLADNSELEVLKDIHVEWKAGEAKVAAVISPQVFDPPAKNTDYTLRVYDRFGCETKASVTYESIVTKAQFSIDFGDQQGKDENELEAPLTVNFTNESENGDPGLYEWFFFKDLDDIKRESENTQQPIDSIMIVAYDVNPTYTYEETGTYMVKLVSKKASEFHTCVDTFYLENYITIQPSFIEAPNVFTPNGDGVNDVYAVKFQSMKSIKISIFNRWGKRVHFYESGDVRGFGNTYTATVWDGKLGGRYASPGVYYYVAVGTGRDDETRRARGFFHLFRDKD</sequence>
<dbReference type="SUPFAM" id="SSF49299">
    <property type="entry name" value="PKD domain"/>
    <property type="match status" value="1"/>
</dbReference>
<dbReference type="RefSeq" id="WP_083570621.1">
    <property type="nucleotide sequence ID" value="NZ_FQUM01000003.1"/>
</dbReference>
<name>A0A1M4XS64_9BACT</name>
<dbReference type="EMBL" id="FQUM01000003">
    <property type="protein sequence ID" value="SHE96311.1"/>
    <property type="molecule type" value="Genomic_DNA"/>
</dbReference>
<dbReference type="Proteomes" id="UP000184164">
    <property type="component" value="Unassembled WGS sequence"/>
</dbReference>
<dbReference type="Gene3D" id="2.60.40.10">
    <property type="entry name" value="Immunoglobulins"/>
    <property type="match status" value="1"/>
</dbReference>
<keyword evidence="3" id="KW-1185">Reference proteome</keyword>
<organism evidence="2 3">
    <name type="scientific">Mariniphaga anaerophila</name>
    <dbReference type="NCBI Taxonomy" id="1484053"/>
    <lineage>
        <taxon>Bacteria</taxon>
        <taxon>Pseudomonadati</taxon>
        <taxon>Bacteroidota</taxon>
        <taxon>Bacteroidia</taxon>
        <taxon>Marinilabiliales</taxon>
        <taxon>Prolixibacteraceae</taxon>
        <taxon>Mariniphaga</taxon>
    </lineage>
</organism>
<dbReference type="AlphaFoldDB" id="A0A1M4XS64"/>
<dbReference type="InterPro" id="IPR026341">
    <property type="entry name" value="T9SS_type_B"/>
</dbReference>
<dbReference type="OrthoDB" id="1123245at2"/>
<evidence type="ECO:0000256" key="1">
    <source>
        <dbReference type="SAM" id="SignalP"/>
    </source>
</evidence>
<feature type="signal peptide" evidence="1">
    <location>
        <begin position="1"/>
        <end position="22"/>
    </location>
</feature>
<dbReference type="Pfam" id="PF13585">
    <property type="entry name" value="CHU_C"/>
    <property type="match status" value="1"/>
</dbReference>
<protein>
    <submittedName>
        <fullName evidence="2">Gliding motility-associated C-terminal domain-containing protein</fullName>
    </submittedName>
</protein>
<dbReference type="InterPro" id="IPR013783">
    <property type="entry name" value="Ig-like_fold"/>
</dbReference>
<dbReference type="NCBIfam" id="TIGR04131">
    <property type="entry name" value="Bac_Flav_CTERM"/>
    <property type="match status" value="1"/>
</dbReference>
<dbReference type="InterPro" id="IPR035986">
    <property type="entry name" value="PKD_dom_sf"/>
</dbReference>
<reference evidence="2 3" key="1">
    <citation type="submission" date="2016-11" db="EMBL/GenBank/DDBJ databases">
        <authorList>
            <person name="Jaros S."/>
            <person name="Januszkiewicz K."/>
            <person name="Wedrychowicz H."/>
        </authorList>
    </citation>
    <scope>NUCLEOTIDE SEQUENCE [LARGE SCALE GENOMIC DNA]</scope>
    <source>
        <strain evidence="2 3">DSM 26910</strain>
    </source>
</reference>
<evidence type="ECO:0000313" key="2">
    <source>
        <dbReference type="EMBL" id="SHE96311.1"/>
    </source>
</evidence>
<feature type="chain" id="PRO_5012047573" evidence="1">
    <location>
        <begin position="23"/>
        <end position="441"/>
    </location>
</feature>
<proteinExistence type="predicted"/>
<accession>A0A1M4XS64</accession>